<organism evidence="2 3">
    <name type="scientific">Halalkalibacter alkalisediminis</name>
    <dbReference type="NCBI Taxonomy" id="935616"/>
    <lineage>
        <taxon>Bacteria</taxon>
        <taxon>Bacillati</taxon>
        <taxon>Bacillota</taxon>
        <taxon>Bacilli</taxon>
        <taxon>Bacillales</taxon>
        <taxon>Bacillaceae</taxon>
        <taxon>Halalkalibacter</taxon>
    </lineage>
</organism>
<evidence type="ECO:0000256" key="1">
    <source>
        <dbReference type="SAM" id="Phobius"/>
    </source>
</evidence>
<feature type="transmembrane region" description="Helical" evidence="1">
    <location>
        <begin position="60"/>
        <end position="79"/>
    </location>
</feature>
<proteinExistence type="predicted"/>
<accession>A0ABV6NLI4</accession>
<evidence type="ECO:0000313" key="3">
    <source>
        <dbReference type="Proteomes" id="UP001589833"/>
    </source>
</evidence>
<comment type="caution">
    <text evidence="2">The sequence shown here is derived from an EMBL/GenBank/DDBJ whole genome shotgun (WGS) entry which is preliminary data.</text>
</comment>
<dbReference type="EMBL" id="JBHLTR010000054">
    <property type="protein sequence ID" value="MFC0560973.1"/>
    <property type="molecule type" value="Genomic_DNA"/>
</dbReference>
<sequence length="140" mass="16643">MGLSHLAFSDYGYLKEIKNLFLRIVPFVWILASIINLWGDYKNFWVLKPKLKKRQYLTTMPLSFGLYPALGAIMIYLIRITEKKAPFWILTFSCLTTFAESFCLIFGKAKYGNGWNTLKTFFSYLVPYYLVYRYYKLVYK</sequence>
<keyword evidence="1" id="KW-0812">Transmembrane</keyword>
<keyword evidence="1" id="KW-1133">Transmembrane helix</keyword>
<gene>
    <name evidence="2" type="ORF">ACFFH4_18670</name>
</gene>
<dbReference type="Proteomes" id="UP001589833">
    <property type="component" value="Unassembled WGS sequence"/>
</dbReference>
<name>A0ABV6NLI4_9BACI</name>
<dbReference type="RefSeq" id="WP_273842172.1">
    <property type="nucleotide sequence ID" value="NZ_JAQQWT010000005.1"/>
</dbReference>
<protein>
    <submittedName>
        <fullName evidence="2">Uncharacterized protein</fullName>
    </submittedName>
</protein>
<feature type="transmembrane region" description="Helical" evidence="1">
    <location>
        <begin position="85"/>
        <end position="106"/>
    </location>
</feature>
<evidence type="ECO:0000313" key="2">
    <source>
        <dbReference type="EMBL" id="MFC0560973.1"/>
    </source>
</evidence>
<keyword evidence="3" id="KW-1185">Reference proteome</keyword>
<reference evidence="2 3" key="1">
    <citation type="submission" date="2024-09" db="EMBL/GenBank/DDBJ databases">
        <authorList>
            <person name="Sun Q."/>
            <person name="Mori K."/>
        </authorList>
    </citation>
    <scope>NUCLEOTIDE SEQUENCE [LARGE SCALE GENOMIC DNA]</scope>
    <source>
        <strain evidence="2 3">NCAIM B.02301</strain>
    </source>
</reference>
<feature type="transmembrane region" description="Helical" evidence="1">
    <location>
        <begin position="20"/>
        <end position="39"/>
    </location>
</feature>
<keyword evidence="1" id="KW-0472">Membrane</keyword>